<name>A0A5C8J9U8_9BACT</name>
<feature type="non-terminal residue" evidence="1">
    <location>
        <position position="1"/>
    </location>
</feature>
<sequence length="157" mass="17912">DYKPSPRLSVFVSTLTGKFTIVMSQKLADLGYFGVRPAWRNEAGQLLPGTGERFRSEVGGFVNVRYSDKIFENISLRSRLDLFSNYLRNPQNVDVNWENLIDFKVNKFISASLFCHLVYDDDIMINVDRDGDGKIDGKGPRLQVKETLGIGFSYKFE</sequence>
<dbReference type="EMBL" id="VRTY01000086">
    <property type="protein sequence ID" value="TXK33836.1"/>
    <property type="molecule type" value="Genomic_DNA"/>
</dbReference>
<reference evidence="1 2" key="1">
    <citation type="submission" date="2019-08" db="EMBL/GenBank/DDBJ databases">
        <authorList>
            <person name="Shi S."/>
        </authorList>
    </citation>
    <scope>NUCLEOTIDE SEQUENCE [LARGE SCALE GENOMIC DNA]</scope>
    <source>
        <strain evidence="1 2">GY10130</strain>
    </source>
</reference>
<dbReference type="Proteomes" id="UP000321926">
    <property type="component" value="Unassembled WGS sequence"/>
</dbReference>
<evidence type="ECO:0000313" key="1">
    <source>
        <dbReference type="EMBL" id="TXK33836.1"/>
    </source>
</evidence>
<gene>
    <name evidence="1" type="ORF">FVR03_18525</name>
</gene>
<proteinExistence type="predicted"/>
<comment type="caution">
    <text evidence="1">The sequence shown here is derived from an EMBL/GenBank/DDBJ whole genome shotgun (WGS) entry which is preliminary data.</text>
</comment>
<dbReference type="AlphaFoldDB" id="A0A5C8J9U8"/>
<protein>
    <submittedName>
        <fullName evidence="1">DUF3078 domain-containing protein</fullName>
    </submittedName>
</protein>
<accession>A0A5C8J9U8</accession>
<keyword evidence="2" id="KW-1185">Reference proteome</keyword>
<organism evidence="1 2">
    <name type="scientific">Pontibacter qinzhouensis</name>
    <dbReference type="NCBI Taxonomy" id="2603253"/>
    <lineage>
        <taxon>Bacteria</taxon>
        <taxon>Pseudomonadati</taxon>
        <taxon>Bacteroidota</taxon>
        <taxon>Cytophagia</taxon>
        <taxon>Cytophagales</taxon>
        <taxon>Hymenobacteraceae</taxon>
        <taxon>Pontibacter</taxon>
    </lineage>
</organism>
<evidence type="ECO:0000313" key="2">
    <source>
        <dbReference type="Proteomes" id="UP000321926"/>
    </source>
</evidence>